<organism evidence="1 2">
    <name type="scientific">Limosilactobacillus frumenti DSM 13145</name>
    <dbReference type="NCBI Taxonomy" id="1423746"/>
    <lineage>
        <taxon>Bacteria</taxon>
        <taxon>Bacillati</taxon>
        <taxon>Bacillota</taxon>
        <taxon>Bacilli</taxon>
        <taxon>Lactobacillales</taxon>
        <taxon>Lactobacillaceae</taxon>
        <taxon>Limosilactobacillus</taxon>
    </lineage>
</organism>
<reference evidence="1 2" key="1">
    <citation type="journal article" date="2015" name="Genome Announc.">
        <title>Expanding the biotechnology potential of lactobacilli through comparative genomics of 213 strains and associated genera.</title>
        <authorList>
            <person name="Sun Z."/>
            <person name="Harris H.M."/>
            <person name="McCann A."/>
            <person name="Guo C."/>
            <person name="Argimon S."/>
            <person name="Zhang W."/>
            <person name="Yang X."/>
            <person name="Jeffery I.B."/>
            <person name="Cooney J.C."/>
            <person name="Kagawa T.F."/>
            <person name="Liu W."/>
            <person name="Song Y."/>
            <person name="Salvetti E."/>
            <person name="Wrobel A."/>
            <person name="Rasinkangas P."/>
            <person name="Parkhill J."/>
            <person name="Rea M.C."/>
            <person name="O'Sullivan O."/>
            <person name="Ritari J."/>
            <person name="Douillard F.P."/>
            <person name="Paul Ross R."/>
            <person name="Yang R."/>
            <person name="Briner A.E."/>
            <person name="Felis G.E."/>
            <person name="de Vos W.M."/>
            <person name="Barrangou R."/>
            <person name="Klaenhammer T.R."/>
            <person name="Caufield P.W."/>
            <person name="Cui Y."/>
            <person name="Zhang H."/>
            <person name="O'Toole P.W."/>
        </authorList>
    </citation>
    <scope>NUCLEOTIDE SEQUENCE [LARGE SCALE GENOMIC DNA]</scope>
    <source>
        <strain evidence="1 2">DSM 13145</strain>
    </source>
</reference>
<evidence type="ECO:0000313" key="1">
    <source>
        <dbReference type="EMBL" id="KRL28374.1"/>
    </source>
</evidence>
<dbReference type="OrthoDB" id="2167041at2"/>
<protein>
    <recommendedName>
        <fullName evidence="3">DUF2508 domain-containing protein</fullName>
    </recommendedName>
</protein>
<dbReference type="PATRIC" id="fig|1423746.3.peg.77"/>
<dbReference type="Pfam" id="PF10704">
    <property type="entry name" value="DUF2508"/>
    <property type="match status" value="1"/>
</dbReference>
<dbReference type="Proteomes" id="UP000051445">
    <property type="component" value="Unassembled WGS sequence"/>
</dbReference>
<dbReference type="RefSeq" id="WP_057748457.1">
    <property type="nucleotide sequence ID" value="NZ_AZER01000008.1"/>
</dbReference>
<evidence type="ECO:0008006" key="3">
    <source>
        <dbReference type="Google" id="ProtNLM"/>
    </source>
</evidence>
<dbReference type="STRING" id="1423746.FD27_GL000075"/>
<keyword evidence="2" id="KW-1185">Reference proteome</keyword>
<evidence type="ECO:0000313" key="2">
    <source>
        <dbReference type="Proteomes" id="UP000051445"/>
    </source>
</evidence>
<dbReference type="EMBL" id="AZER01000008">
    <property type="protein sequence ID" value="KRL28374.1"/>
    <property type="molecule type" value="Genomic_DNA"/>
</dbReference>
<dbReference type="AlphaFoldDB" id="A0A0R1P7E2"/>
<accession>A0A0R1P7E2</accession>
<proteinExistence type="predicted"/>
<gene>
    <name evidence="1" type="ORF">FD27_GL000075</name>
</gene>
<name>A0A0R1P7E2_9LACO</name>
<sequence length="84" mass="10226">MLFHRSKKQHQVENERNQRLLDLIYDTKASWDHAKETERAVYEANVSTELRDRAHLQEQKYLYLYKLARQFKVHGRLNKGVIDR</sequence>
<comment type="caution">
    <text evidence="1">The sequence shown here is derived from an EMBL/GenBank/DDBJ whole genome shotgun (WGS) entry which is preliminary data.</text>
</comment>
<dbReference type="InterPro" id="IPR019644">
    <property type="entry name" value="DUF2508"/>
</dbReference>